<reference evidence="10" key="1">
    <citation type="journal article" date="2023" name="Microbiol Resour">
        <title>Genome Sequences of Rhodoplanes serenus and Two Thermotolerant Strains, Rhodoplanes tepidamans and 'Rhodoplanes cryptolactis,' Further Refine the Genus.</title>
        <authorList>
            <person name="Rayyan A.A."/>
            <person name="Kyndt J.A."/>
        </authorList>
    </citation>
    <scope>NUCLEOTIDE SEQUENCE</scope>
    <source>
        <strain evidence="10">DSM 9987</strain>
    </source>
</reference>
<evidence type="ECO:0000313" key="10">
    <source>
        <dbReference type="EMBL" id="MDC7786442.1"/>
    </source>
</evidence>
<sequence length="407" mass="42596">MVDDGAKATACDVVVVGGGPAGLMAAVAIASTGAATVLVAGRPVARDNRTTALLAGSVDALTALGVWDGCREAAAPLRAMRIVDDTGRLWRAPEVRFEAHEIGLDAFGWNIANRDLVAALEARAAGFANLAVIRDDAAAVAIGADAVTVSVADGRTVRARLAIGADGRRSPVREAAGIATRGWRYPQTALTFNLSTSRDHHDISTEFHSPEGPFTLVPLPGRRVSVVCVVSPAEAERLQALDGPALDAEMERRSHSILGRVTVEPGRGAFPLAAETARTLGADRVVLVGEAGHVVPPIGAQGLNLGFRDAATIAELVADARRDGRDPGGPEVTSDYDRRRRTDVTSRTLAVDLLNRSLLSDLLPVQGVRGAGLWLLARLGPLRRLVMREGVAPALAEPKLLRGEPLG</sequence>
<evidence type="ECO:0000256" key="3">
    <source>
        <dbReference type="ARBA" id="ARBA00005349"/>
    </source>
</evidence>
<reference evidence="10" key="2">
    <citation type="submission" date="2023-02" db="EMBL/GenBank/DDBJ databases">
        <authorList>
            <person name="Rayyan A."/>
            <person name="Meyer T."/>
            <person name="Kyndt J.A."/>
        </authorList>
    </citation>
    <scope>NUCLEOTIDE SEQUENCE</scope>
    <source>
        <strain evidence="10">DSM 9987</strain>
    </source>
</reference>
<comment type="cofactor">
    <cofactor evidence="1">
        <name>FAD</name>
        <dbReference type="ChEBI" id="CHEBI:57692"/>
    </cofactor>
</comment>
<comment type="caution">
    <text evidence="10">The sequence shown here is derived from an EMBL/GenBank/DDBJ whole genome shotgun (WGS) entry which is preliminary data.</text>
</comment>
<evidence type="ECO:0000256" key="8">
    <source>
        <dbReference type="SAM" id="MobiDB-lite"/>
    </source>
</evidence>
<dbReference type="PRINTS" id="PR00420">
    <property type="entry name" value="RNGMNOXGNASE"/>
</dbReference>
<name>A0ABT5JAD4_RHOTP</name>
<dbReference type="PANTHER" id="PTHR43876">
    <property type="entry name" value="UBIQUINONE BIOSYNTHESIS MONOOXYGENASE COQ6, MITOCHONDRIAL"/>
    <property type="match status" value="1"/>
</dbReference>
<dbReference type="NCBIfam" id="NF005691">
    <property type="entry name" value="PRK07494.1"/>
    <property type="match status" value="1"/>
</dbReference>
<keyword evidence="4" id="KW-0285">Flavoprotein</keyword>
<accession>A0ABT5JAD4</accession>
<evidence type="ECO:0000256" key="5">
    <source>
        <dbReference type="ARBA" id="ARBA00022827"/>
    </source>
</evidence>
<dbReference type="Proteomes" id="UP001165652">
    <property type="component" value="Unassembled WGS sequence"/>
</dbReference>
<keyword evidence="7" id="KW-0503">Monooxygenase</keyword>
<keyword evidence="6" id="KW-0560">Oxidoreductase</keyword>
<protein>
    <submittedName>
        <fullName evidence="10">UbiH/UbiF family hydroxylase</fullName>
    </submittedName>
</protein>
<evidence type="ECO:0000313" key="11">
    <source>
        <dbReference type="Proteomes" id="UP001165652"/>
    </source>
</evidence>
<dbReference type="EMBL" id="JAQQLI010000016">
    <property type="protein sequence ID" value="MDC7786442.1"/>
    <property type="molecule type" value="Genomic_DNA"/>
</dbReference>
<gene>
    <name evidence="10" type="ORF">PQJ73_12190</name>
</gene>
<evidence type="ECO:0000256" key="6">
    <source>
        <dbReference type="ARBA" id="ARBA00023002"/>
    </source>
</evidence>
<evidence type="ECO:0000259" key="9">
    <source>
        <dbReference type="Pfam" id="PF01494"/>
    </source>
</evidence>
<organism evidence="10 11">
    <name type="scientific">Rhodoplanes tepidamans</name>
    <name type="common">Rhodoplanes cryptolactis</name>
    <dbReference type="NCBI Taxonomy" id="200616"/>
    <lineage>
        <taxon>Bacteria</taxon>
        <taxon>Pseudomonadati</taxon>
        <taxon>Pseudomonadota</taxon>
        <taxon>Alphaproteobacteria</taxon>
        <taxon>Hyphomicrobiales</taxon>
        <taxon>Nitrobacteraceae</taxon>
        <taxon>Rhodoplanes</taxon>
    </lineage>
</organism>
<feature type="domain" description="FAD-binding" evidence="9">
    <location>
        <begin position="11"/>
        <end position="325"/>
    </location>
</feature>
<dbReference type="RefSeq" id="WP_272777290.1">
    <property type="nucleotide sequence ID" value="NZ_JAQQLI010000016.1"/>
</dbReference>
<evidence type="ECO:0000256" key="4">
    <source>
        <dbReference type="ARBA" id="ARBA00022630"/>
    </source>
</evidence>
<dbReference type="SUPFAM" id="SSF51905">
    <property type="entry name" value="FAD/NAD(P)-binding domain"/>
    <property type="match status" value="1"/>
</dbReference>
<proteinExistence type="inferred from homology"/>
<evidence type="ECO:0000256" key="1">
    <source>
        <dbReference type="ARBA" id="ARBA00001974"/>
    </source>
</evidence>
<dbReference type="InterPro" id="IPR010971">
    <property type="entry name" value="UbiH/COQ6"/>
</dbReference>
<dbReference type="Gene3D" id="3.50.50.60">
    <property type="entry name" value="FAD/NAD(P)-binding domain"/>
    <property type="match status" value="2"/>
</dbReference>
<feature type="region of interest" description="Disordered" evidence="8">
    <location>
        <begin position="321"/>
        <end position="340"/>
    </location>
</feature>
<dbReference type="PANTHER" id="PTHR43876:SF7">
    <property type="entry name" value="UBIQUINONE BIOSYNTHESIS MONOOXYGENASE COQ6, MITOCHONDRIAL"/>
    <property type="match status" value="1"/>
</dbReference>
<dbReference type="NCBIfam" id="TIGR01988">
    <property type="entry name" value="Ubi-OHases"/>
    <property type="match status" value="1"/>
</dbReference>
<evidence type="ECO:0000256" key="7">
    <source>
        <dbReference type="ARBA" id="ARBA00023033"/>
    </source>
</evidence>
<comment type="similarity">
    <text evidence="3">Belongs to the UbiH/COQ6 family.</text>
</comment>
<dbReference type="InterPro" id="IPR051205">
    <property type="entry name" value="UbiH/COQ6_monooxygenase"/>
</dbReference>
<dbReference type="Pfam" id="PF01494">
    <property type="entry name" value="FAD_binding_3"/>
    <property type="match status" value="1"/>
</dbReference>
<keyword evidence="5" id="KW-0274">FAD</keyword>
<dbReference type="InterPro" id="IPR002938">
    <property type="entry name" value="FAD-bd"/>
</dbReference>
<keyword evidence="11" id="KW-1185">Reference proteome</keyword>
<dbReference type="InterPro" id="IPR036188">
    <property type="entry name" value="FAD/NAD-bd_sf"/>
</dbReference>
<comment type="pathway">
    <text evidence="2">Cofactor biosynthesis; ubiquinone biosynthesis.</text>
</comment>
<evidence type="ECO:0000256" key="2">
    <source>
        <dbReference type="ARBA" id="ARBA00004749"/>
    </source>
</evidence>